<feature type="coiled-coil region" evidence="1">
    <location>
        <begin position="125"/>
        <end position="152"/>
    </location>
</feature>
<proteinExistence type="predicted"/>
<evidence type="ECO:0000256" key="1">
    <source>
        <dbReference type="SAM" id="Coils"/>
    </source>
</evidence>
<organism evidence="3 4">
    <name type="scientific">Planctobacterium marinum</name>
    <dbReference type="NCBI Taxonomy" id="1631968"/>
    <lineage>
        <taxon>Bacteria</taxon>
        <taxon>Pseudomonadati</taxon>
        <taxon>Pseudomonadota</taxon>
        <taxon>Gammaproteobacteria</taxon>
        <taxon>Alteromonadales</taxon>
        <taxon>Alteromonadaceae</taxon>
        <taxon>Planctobacterium</taxon>
    </lineage>
</organism>
<feature type="signal peptide" evidence="2">
    <location>
        <begin position="1"/>
        <end position="21"/>
    </location>
</feature>
<dbReference type="PANTHER" id="PTHR30469">
    <property type="entry name" value="MULTIDRUG RESISTANCE PROTEIN MDTA"/>
    <property type="match status" value="1"/>
</dbReference>
<dbReference type="Gene3D" id="2.40.50.100">
    <property type="match status" value="1"/>
</dbReference>
<dbReference type="SUPFAM" id="SSF111369">
    <property type="entry name" value="HlyD-like secretion proteins"/>
    <property type="match status" value="1"/>
</dbReference>
<reference evidence="3" key="1">
    <citation type="submission" date="2023-01" db="EMBL/GenBank/DDBJ databases">
        <title>Complete genome sequence of Planctobacterium marinum strain Dej080120_11.</title>
        <authorList>
            <person name="Ueki S."/>
            <person name="Maruyama F."/>
        </authorList>
    </citation>
    <scope>NUCLEOTIDE SEQUENCE</scope>
    <source>
        <strain evidence="3">Dej080120_11</strain>
    </source>
</reference>
<keyword evidence="1" id="KW-0175">Coiled coil</keyword>
<sequence length="454" mass="50513">MQKILTRKTMLPLLAILGAAAAMLIVKTQPELAHSDAEKKTFLAETISTQPGRIKPEIVGFGTVEPDIQLPVKAEVGSKITYLHPNLKKGALLPAGTLLVKLDNKDFQLALKQATADVLVNQQNYQQLLLTIENTKLDLQLAEQKRSVVENEFQRKLGLHKQGSVSQSELDAQQQALLQIQQEVQNLTGYLTTLPAELEVLKARIEIAEATVEQAQRNIERTEVSLPFTSRISAVYVEENQFIGSGSALFEASSFDKMLINAQFSVKDFRRIVATLDTQKVNIQQLLTSGASSPQKLLSGLSVIIEHPTEQNLKWPAKVERIADNLDPQTRTVGVIVSVLNNYAKFDPRTKPPLVKGMYLSVRLQGKASDYVLIPRSAIKADTLYLVDNQDHLRKQQLLPLFTQRDIALYNPDDITHQKVVVSELFPAVEGMALLTQTAVDLEQQLREMGEQTL</sequence>
<protein>
    <submittedName>
        <fullName evidence="3">Uncharacterized protein</fullName>
    </submittedName>
</protein>
<dbReference type="KEGG" id="pmaw:MACH26_03740"/>
<evidence type="ECO:0000256" key="2">
    <source>
        <dbReference type="SAM" id="SignalP"/>
    </source>
</evidence>
<dbReference type="PANTHER" id="PTHR30469:SF33">
    <property type="entry name" value="SLR1207 PROTEIN"/>
    <property type="match status" value="1"/>
</dbReference>
<name>A0AA48HD81_9ALTE</name>
<dbReference type="GO" id="GO:1990281">
    <property type="term" value="C:efflux pump complex"/>
    <property type="evidence" value="ECO:0007669"/>
    <property type="project" value="TreeGrafter"/>
</dbReference>
<gene>
    <name evidence="3" type="ORF">MACH26_03740</name>
</gene>
<evidence type="ECO:0000313" key="4">
    <source>
        <dbReference type="Proteomes" id="UP001333710"/>
    </source>
</evidence>
<dbReference type="RefSeq" id="WP_338290711.1">
    <property type="nucleotide sequence ID" value="NZ_AP027272.1"/>
</dbReference>
<accession>A0AA48HD81</accession>
<dbReference type="AlphaFoldDB" id="A0AA48HD81"/>
<evidence type="ECO:0000313" key="3">
    <source>
        <dbReference type="EMBL" id="BDX04853.1"/>
    </source>
</evidence>
<feature type="chain" id="PRO_5041406174" evidence="2">
    <location>
        <begin position="22"/>
        <end position="454"/>
    </location>
</feature>
<dbReference type="EMBL" id="AP027272">
    <property type="protein sequence ID" value="BDX04853.1"/>
    <property type="molecule type" value="Genomic_DNA"/>
</dbReference>
<keyword evidence="2" id="KW-0732">Signal</keyword>
<dbReference type="Gene3D" id="1.10.287.470">
    <property type="entry name" value="Helix hairpin bin"/>
    <property type="match status" value="1"/>
</dbReference>
<dbReference type="Gene3D" id="2.40.30.170">
    <property type="match status" value="1"/>
</dbReference>
<dbReference type="Proteomes" id="UP001333710">
    <property type="component" value="Chromosome"/>
</dbReference>
<keyword evidence="4" id="KW-1185">Reference proteome</keyword>
<dbReference type="GO" id="GO:0015562">
    <property type="term" value="F:efflux transmembrane transporter activity"/>
    <property type="evidence" value="ECO:0007669"/>
    <property type="project" value="TreeGrafter"/>
</dbReference>
<feature type="coiled-coil region" evidence="1">
    <location>
        <begin position="198"/>
        <end position="225"/>
    </location>
</feature>